<evidence type="ECO:0000256" key="2">
    <source>
        <dbReference type="ARBA" id="ARBA00022475"/>
    </source>
</evidence>
<evidence type="ECO:0000256" key="4">
    <source>
        <dbReference type="ARBA" id="ARBA00022989"/>
    </source>
</evidence>
<evidence type="ECO:0000256" key="3">
    <source>
        <dbReference type="ARBA" id="ARBA00022692"/>
    </source>
</evidence>
<dbReference type="Gene3D" id="1.20.1640.10">
    <property type="entry name" value="Multidrug efflux transporter AcrB transmembrane domain"/>
    <property type="match status" value="2"/>
</dbReference>
<dbReference type="GO" id="GO:0005886">
    <property type="term" value="C:plasma membrane"/>
    <property type="evidence" value="ECO:0007669"/>
    <property type="project" value="UniProtKB-SubCell"/>
</dbReference>
<accession>A0A7Y9KQX9</accession>
<keyword evidence="3 6" id="KW-0812">Transmembrane</keyword>
<dbReference type="InterPro" id="IPR050545">
    <property type="entry name" value="Mycobact_MmpL"/>
</dbReference>
<feature type="transmembrane region" description="Helical" evidence="6">
    <location>
        <begin position="499"/>
        <end position="518"/>
    </location>
</feature>
<dbReference type="EMBL" id="JACCBW010000003">
    <property type="protein sequence ID" value="NYE38126.1"/>
    <property type="molecule type" value="Genomic_DNA"/>
</dbReference>
<evidence type="ECO:0000313" key="9">
    <source>
        <dbReference type="Proteomes" id="UP000549911"/>
    </source>
</evidence>
<dbReference type="PANTHER" id="PTHR33406">
    <property type="entry name" value="MEMBRANE PROTEIN MJ1562-RELATED"/>
    <property type="match status" value="1"/>
</dbReference>
<dbReference type="RefSeq" id="WP_179620745.1">
    <property type="nucleotide sequence ID" value="NZ_JACCBW010000003.1"/>
</dbReference>
<feature type="transmembrane region" description="Helical" evidence="6">
    <location>
        <begin position="566"/>
        <end position="587"/>
    </location>
</feature>
<keyword evidence="2" id="KW-1003">Cell membrane</keyword>
<feature type="transmembrane region" description="Helical" evidence="6">
    <location>
        <begin position="637"/>
        <end position="659"/>
    </location>
</feature>
<feature type="domain" description="SSD" evidence="7">
    <location>
        <begin position="198"/>
        <end position="319"/>
    </location>
</feature>
<keyword evidence="5 6" id="KW-0472">Membrane</keyword>
<comment type="subcellular location">
    <subcellularLocation>
        <location evidence="1">Cell membrane</location>
        <topology evidence="1">Multi-pass membrane protein</topology>
    </subcellularLocation>
</comment>
<reference evidence="8 9" key="1">
    <citation type="submission" date="2020-07" db="EMBL/GenBank/DDBJ databases">
        <authorList>
            <person name="Partida-Martinez L."/>
            <person name="Huntemann M."/>
            <person name="Clum A."/>
            <person name="Wang J."/>
            <person name="Palaniappan K."/>
            <person name="Ritter S."/>
            <person name="Chen I.-M."/>
            <person name="Stamatis D."/>
            <person name="Reddy T."/>
            <person name="O'Malley R."/>
            <person name="Daum C."/>
            <person name="Shapiro N."/>
            <person name="Ivanova N."/>
            <person name="Kyrpides N."/>
            <person name="Woyke T."/>
        </authorList>
    </citation>
    <scope>NUCLEOTIDE SEQUENCE [LARGE SCALE GENOMIC DNA]</scope>
    <source>
        <strain evidence="8 9">AT2.17</strain>
    </source>
</reference>
<evidence type="ECO:0000259" key="7">
    <source>
        <dbReference type="PROSITE" id="PS50156"/>
    </source>
</evidence>
<evidence type="ECO:0000313" key="8">
    <source>
        <dbReference type="EMBL" id="NYE38126.1"/>
    </source>
</evidence>
<feature type="transmembrane region" description="Helical" evidence="6">
    <location>
        <begin position="170"/>
        <end position="189"/>
    </location>
</feature>
<sequence>MDSILYRCGRWSARHPWRVVVMWLVAVATAFGAAAAFGGEPVDDYELPSAPSQRGFDQLAAHVPAMAGASATVTVHDPVRSVDPAALERLAGTLVGVPRVASVAPPRLSEDGDTALLAIGYDVPVTHDDVMGNVQALEDAVAAAGLGDVVVAYGGEVPESAIEVGGTGEVLGVAAALVLLVLTFGSLLAAGLPLLVAFLGLGLGSAAGVVLTRFMDVSSFAPTVATMVGLGVGIDYALLLVTRFVENREAGHDPVESAARANATAGRAVVFAGVTVLVSLFGLRLGGLPLFESFGVVTALAVLAVLLAAITLVPALAAAGHRHLGGRRRRAAAGRGPTHVERWVARVVRRPVAWALLATTVLLALAAPAVGMRIWPLDPSVDPADSTARQAYDLVAAEFGPGATGPYILVADRAEVGDEEVAALHASVADHPDVAAVSPVRQSPDGALATWTAEASFAPQDPRTPELIAQLRAANPDGVEVTGYAPMQADLSEIVSERVWVVAGVVIALSVLMLMLMFRSVVVPLKAAVMNLLSIGAAYGVIVALFQNDAGARLLGLDHGVAISSFAPIIMFAILFGLSMDYEVFLLSRVREDWLATGDARRSVVTGLAATGRVISSAAAIMVAVFVGFAFDSNVLIKTLGIGMAVAIALDATVVRLVLVPASMTLLGRWAWYVPRWLDRLLPHVRVEATGHASHTEPAAVPEREPARS</sequence>
<protein>
    <submittedName>
        <fullName evidence="8">RND superfamily putative drug exporter</fullName>
    </submittedName>
</protein>
<name>A0A7Y9KQX9_9ACTN</name>
<dbReference type="InterPro" id="IPR000731">
    <property type="entry name" value="SSD"/>
</dbReference>
<dbReference type="PROSITE" id="PS50156">
    <property type="entry name" value="SSD"/>
    <property type="match status" value="1"/>
</dbReference>
<gene>
    <name evidence="8" type="ORF">F4692_003271</name>
</gene>
<reference evidence="8 9" key="2">
    <citation type="submission" date="2020-08" db="EMBL/GenBank/DDBJ databases">
        <title>The Agave Microbiome: Exploring the role of microbial communities in plant adaptations to desert environments.</title>
        <authorList>
            <person name="Partida-Martinez L.P."/>
        </authorList>
    </citation>
    <scope>NUCLEOTIDE SEQUENCE [LARGE SCALE GENOMIC DNA]</scope>
    <source>
        <strain evidence="8 9">AT2.17</strain>
    </source>
</reference>
<feature type="transmembrane region" description="Helical" evidence="6">
    <location>
        <begin position="295"/>
        <end position="320"/>
    </location>
</feature>
<evidence type="ECO:0000256" key="6">
    <source>
        <dbReference type="SAM" id="Phobius"/>
    </source>
</evidence>
<feature type="transmembrane region" description="Helical" evidence="6">
    <location>
        <begin position="608"/>
        <end position="631"/>
    </location>
</feature>
<dbReference type="PANTHER" id="PTHR33406:SF13">
    <property type="entry name" value="MEMBRANE PROTEIN YDFJ"/>
    <property type="match status" value="1"/>
</dbReference>
<feature type="transmembrane region" description="Helical" evidence="6">
    <location>
        <begin position="194"/>
        <end position="214"/>
    </location>
</feature>
<evidence type="ECO:0000256" key="1">
    <source>
        <dbReference type="ARBA" id="ARBA00004651"/>
    </source>
</evidence>
<dbReference type="Proteomes" id="UP000549911">
    <property type="component" value="Unassembled WGS sequence"/>
</dbReference>
<comment type="caution">
    <text evidence="8">The sequence shown here is derived from an EMBL/GenBank/DDBJ whole genome shotgun (WGS) entry which is preliminary data.</text>
</comment>
<feature type="transmembrane region" description="Helical" evidence="6">
    <location>
        <begin position="20"/>
        <end position="39"/>
    </location>
</feature>
<feature type="transmembrane region" description="Helical" evidence="6">
    <location>
        <begin position="265"/>
        <end position="283"/>
    </location>
</feature>
<organism evidence="8 9">
    <name type="scientific">Nocardioides cavernae</name>
    <dbReference type="NCBI Taxonomy" id="1921566"/>
    <lineage>
        <taxon>Bacteria</taxon>
        <taxon>Bacillati</taxon>
        <taxon>Actinomycetota</taxon>
        <taxon>Actinomycetes</taxon>
        <taxon>Propionibacteriales</taxon>
        <taxon>Nocardioidaceae</taxon>
        <taxon>Nocardioides</taxon>
    </lineage>
</organism>
<feature type="transmembrane region" description="Helical" evidence="6">
    <location>
        <begin position="352"/>
        <end position="375"/>
    </location>
</feature>
<dbReference type="SUPFAM" id="SSF82866">
    <property type="entry name" value="Multidrug efflux transporter AcrB transmembrane domain"/>
    <property type="match status" value="2"/>
</dbReference>
<feature type="transmembrane region" description="Helical" evidence="6">
    <location>
        <begin position="525"/>
        <end position="546"/>
    </location>
</feature>
<dbReference type="InterPro" id="IPR004869">
    <property type="entry name" value="MMPL_dom"/>
</dbReference>
<dbReference type="Pfam" id="PF03176">
    <property type="entry name" value="MMPL"/>
    <property type="match status" value="2"/>
</dbReference>
<proteinExistence type="predicted"/>
<keyword evidence="9" id="KW-1185">Reference proteome</keyword>
<keyword evidence="4 6" id="KW-1133">Transmembrane helix</keyword>
<dbReference type="AlphaFoldDB" id="A0A7Y9KQX9"/>
<evidence type="ECO:0000256" key="5">
    <source>
        <dbReference type="ARBA" id="ARBA00023136"/>
    </source>
</evidence>
<feature type="transmembrane region" description="Helical" evidence="6">
    <location>
        <begin position="220"/>
        <end position="245"/>
    </location>
</feature>